<dbReference type="Pfam" id="PF02845">
    <property type="entry name" value="CUE"/>
    <property type="match status" value="1"/>
</dbReference>
<feature type="domain" description="CUE" evidence="2">
    <location>
        <begin position="1"/>
        <end position="40"/>
    </location>
</feature>
<accession>A0AAV2YJ75</accession>
<feature type="compositionally biased region" description="Acidic residues" evidence="1">
    <location>
        <begin position="129"/>
        <end position="157"/>
    </location>
</feature>
<reference evidence="3" key="1">
    <citation type="submission" date="2022-11" db="EMBL/GenBank/DDBJ databases">
        <authorList>
            <person name="Morgan W.R."/>
            <person name="Tartar A."/>
        </authorList>
    </citation>
    <scope>NUCLEOTIDE SEQUENCE</scope>
    <source>
        <strain evidence="3">ARSEF 373</strain>
    </source>
</reference>
<evidence type="ECO:0000256" key="1">
    <source>
        <dbReference type="SAM" id="MobiDB-lite"/>
    </source>
</evidence>
<evidence type="ECO:0000313" key="4">
    <source>
        <dbReference type="Proteomes" id="UP001146120"/>
    </source>
</evidence>
<feature type="region of interest" description="Disordered" evidence="1">
    <location>
        <begin position="122"/>
        <end position="167"/>
    </location>
</feature>
<feature type="region of interest" description="Disordered" evidence="1">
    <location>
        <begin position="260"/>
        <end position="292"/>
    </location>
</feature>
<gene>
    <name evidence="3" type="ORF">N0F65_010724</name>
</gene>
<dbReference type="AlphaFoldDB" id="A0AAV2YJ75"/>
<sequence length="532" mass="59278">METLRSVFPMIPEPALARVLEICDENVEAASDWILENNWSDLVDEEATAATIQVQANNGEGGDEDTTNEERQVPAGNAVATTTVVAVASTVNEVAAAAAAPVVAADRAHSASDHRSLVSHANFGFDVEHDGESEEGEDEEDEEEEDEEDDEEDEDDGDGHYYDSGDEGAFIHRAIPPLAKRIKVTASADSPSQAKQEHFWVAFDDQVVQKSLIELLNTNLSKLAHEKVALLSKSTKLVSEEEATSKLRSVLDCQHAVMTDSSSRNDSAGSTTDSPAPVPGQKRKRSEDAGTPCRRTHGGYFAHFFSISDLDMVWRSVLHAHLFNRRFGELIEFHTATSGVFNKRDFDELMHIHSNLSSGRAAAHVSSSTAMHSLKCCLILPCDHREDEIFRVGKHLHSLLKLPGSLYYRTIDCGKSVDENGHNNGQSRCDGAKEDAKLTEESFRQYARYRVKKEEVSIPKFWMRRNDSSILTTHPSFIVLQTEEDTSGEPKADKYSVGTDHFLAYQQQRKVEYCLHVLQMDTRKWNRRVSDQ</sequence>
<keyword evidence="4" id="KW-1185">Reference proteome</keyword>
<dbReference type="EMBL" id="DAKRPA010000240">
    <property type="protein sequence ID" value="DAZ94637.1"/>
    <property type="molecule type" value="Genomic_DNA"/>
</dbReference>
<comment type="caution">
    <text evidence="3">The sequence shown here is derived from an EMBL/GenBank/DDBJ whole genome shotgun (WGS) entry which is preliminary data.</text>
</comment>
<name>A0AAV2YJ75_9STRA</name>
<evidence type="ECO:0000259" key="2">
    <source>
        <dbReference type="PROSITE" id="PS51140"/>
    </source>
</evidence>
<dbReference type="CDD" id="cd14279">
    <property type="entry name" value="CUE"/>
    <property type="match status" value="1"/>
</dbReference>
<feature type="compositionally biased region" description="Polar residues" evidence="1">
    <location>
        <begin position="260"/>
        <end position="274"/>
    </location>
</feature>
<protein>
    <recommendedName>
        <fullName evidence="2">CUE domain-containing protein</fullName>
    </recommendedName>
</protein>
<dbReference type="PROSITE" id="PS51140">
    <property type="entry name" value="CUE"/>
    <property type="match status" value="1"/>
</dbReference>
<dbReference type="Proteomes" id="UP001146120">
    <property type="component" value="Unassembled WGS sequence"/>
</dbReference>
<dbReference type="GO" id="GO:0043130">
    <property type="term" value="F:ubiquitin binding"/>
    <property type="evidence" value="ECO:0007669"/>
    <property type="project" value="InterPro"/>
</dbReference>
<evidence type="ECO:0000313" key="3">
    <source>
        <dbReference type="EMBL" id="DAZ94637.1"/>
    </source>
</evidence>
<reference evidence="3" key="2">
    <citation type="journal article" date="2023" name="Microbiol Resour">
        <title>Decontamination and Annotation of the Draft Genome Sequence of the Oomycete Lagenidium giganteum ARSEF 373.</title>
        <authorList>
            <person name="Morgan W.R."/>
            <person name="Tartar A."/>
        </authorList>
    </citation>
    <scope>NUCLEOTIDE SEQUENCE</scope>
    <source>
        <strain evidence="3">ARSEF 373</strain>
    </source>
</reference>
<dbReference type="InterPro" id="IPR003892">
    <property type="entry name" value="CUE"/>
</dbReference>
<organism evidence="3 4">
    <name type="scientific">Lagenidium giganteum</name>
    <dbReference type="NCBI Taxonomy" id="4803"/>
    <lineage>
        <taxon>Eukaryota</taxon>
        <taxon>Sar</taxon>
        <taxon>Stramenopiles</taxon>
        <taxon>Oomycota</taxon>
        <taxon>Peronosporomycetes</taxon>
        <taxon>Pythiales</taxon>
        <taxon>Pythiaceae</taxon>
    </lineage>
</organism>
<proteinExistence type="predicted"/>